<accession>S9VMI4</accession>
<dbReference type="InterPro" id="IPR000408">
    <property type="entry name" value="Reg_chr_condens"/>
</dbReference>
<proteinExistence type="predicted"/>
<dbReference type="AlphaFoldDB" id="S9VMI4"/>
<dbReference type="Proteomes" id="UP000015354">
    <property type="component" value="Unassembled WGS sequence"/>
</dbReference>
<reference evidence="2 3" key="1">
    <citation type="journal article" date="2013" name="PLoS ONE">
        <title>Predicting the Proteins of Angomonas deanei, Strigomonas culicis and Their Respective Endosymbionts Reveals New Aspects of the Trypanosomatidae Family.</title>
        <authorList>
            <person name="Motta M.C."/>
            <person name="Martins A.C."/>
            <person name="de Souza S.S."/>
            <person name="Catta-Preta C.M."/>
            <person name="Silva R."/>
            <person name="Klein C.C."/>
            <person name="de Almeida L.G."/>
            <person name="de Lima Cunha O."/>
            <person name="Ciapina L.P."/>
            <person name="Brocchi M."/>
            <person name="Colabardini A.C."/>
            <person name="de Araujo Lima B."/>
            <person name="Machado C.R."/>
            <person name="de Almeida Soares C.M."/>
            <person name="Probst C.M."/>
            <person name="de Menezes C.B."/>
            <person name="Thompson C.E."/>
            <person name="Bartholomeu D.C."/>
            <person name="Gradia D.F."/>
            <person name="Pavoni D.P."/>
            <person name="Grisard E.C."/>
            <person name="Fantinatti-Garboggini F."/>
            <person name="Marchini F.K."/>
            <person name="Rodrigues-Luiz G.F."/>
            <person name="Wagner G."/>
            <person name="Goldman G.H."/>
            <person name="Fietto J.L."/>
            <person name="Elias M.C."/>
            <person name="Goldman M.H."/>
            <person name="Sagot M.F."/>
            <person name="Pereira M."/>
            <person name="Stoco P.H."/>
            <person name="de Mendonca-Neto R.P."/>
            <person name="Teixeira S.M."/>
            <person name="Maciel T.E."/>
            <person name="de Oliveira Mendes T.A."/>
            <person name="Urmenyi T.P."/>
            <person name="de Souza W."/>
            <person name="Schenkman S."/>
            <person name="de Vasconcelos A.T."/>
        </authorList>
    </citation>
    <scope>NUCLEOTIDE SEQUENCE [LARGE SCALE GENOMIC DNA]</scope>
</reference>
<evidence type="ECO:0000256" key="1">
    <source>
        <dbReference type="PROSITE-ProRule" id="PRU00235"/>
    </source>
</evidence>
<dbReference type="Gene3D" id="2.130.10.30">
    <property type="entry name" value="Regulator of chromosome condensation 1/beta-lactamase-inhibitor protein II"/>
    <property type="match status" value="1"/>
</dbReference>
<dbReference type="InterPro" id="IPR009091">
    <property type="entry name" value="RCC1/BLIP-II"/>
</dbReference>
<dbReference type="EMBL" id="ATMH01007187">
    <property type="protein sequence ID" value="EPY24425.1"/>
    <property type="molecule type" value="Genomic_DNA"/>
</dbReference>
<keyword evidence="3" id="KW-1185">Reference proteome</keyword>
<gene>
    <name evidence="2" type="ORF">STCU_07187</name>
</gene>
<name>S9VMI4_9TRYP</name>
<evidence type="ECO:0000313" key="3">
    <source>
        <dbReference type="Proteomes" id="UP000015354"/>
    </source>
</evidence>
<dbReference type="PROSITE" id="PS50012">
    <property type="entry name" value="RCC1_3"/>
    <property type="match status" value="1"/>
</dbReference>
<protein>
    <submittedName>
        <fullName evidence="2">Chromatin binding protein</fullName>
    </submittedName>
</protein>
<dbReference type="SUPFAM" id="SSF50985">
    <property type="entry name" value="RCC1/BLIP-II"/>
    <property type="match status" value="1"/>
</dbReference>
<comment type="caution">
    <text evidence="2">The sequence shown here is derived from an EMBL/GenBank/DDBJ whole genome shotgun (WGS) entry which is preliminary data.</text>
</comment>
<organism evidence="2 3">
    <name type="scientific">Strigomonas culicis</name>
    <dbReference type="NCBI Taxonomy" id="28005"/>
    <lineage>
        <taxon>Eukaryota</taxon>
        <taxon>Discoba</taxon>
        <taxon>Euglenozoa</taxon>
        <taxon>Kinetoplastea</taxon>
        <taxon>Metakinetoplastina</taxon>
        <taxon>Trypanosomatida</taxon>
        <taxon>Trypanosomatidae</taxon>
        <taxon>Strigomonadinae</taxon>
        <taxon>Strigomonas</taxon>
    </lineage>
</organism>
<feature type="repeat" description="RCC1" evidence="1">
    <location>
        <begin position="259"/>
        <end position="334"/>
    </location>
</feature>
<sequence length="336" mass="35346">MAWADGVVAREADDGGAPTWQHHPLLLTACGSGDYGELGYDPPEEAEAAVAQLSAKKGAWRPKKKRRPALSSSRMRPVCLPLLDALATPLSDPTAAAAGPAGPWEVEELHASHLHSCVVLRARGGGGGGDARALHWGCYYNGAVEGLESSRPREVDDDGGAPPDATAMVLHGGDEFLLRCNARAPDGGPYVAVLGGDDIFNERGMCAEEEVDVRTWRPLPAMEVGQLPPDAVVRRATGRAHALLLVDRAEEGPDGAAASVVMGFGSNLHGELGLQEREKVAALSVGLRGGQAIGRFDPAARKPDTASTPRQAWRVARVRDVAAGTHHSVFLLDIIV</sequence>
<dbReference type="OrthoDB" id="5981550at2759"/>
<evidence type="ECO:0000313" key="2">
    <source>
        <dbReference type="EMBL" id="EPY24425.1"/>
    </source>
</evidence>